<reference evidence="1 2" key="1">
    <citation type="submission" date="2015-07" db="EMBL/GenBank/DDBJ databases">
        <authorList>
            <person name="Noorani M."/>
        </authorList>
    </citation>
    <scope>NUCLEOTIDE SEQUENCE [LARGE SCALE GENOMIC DNA]</scope>
    <source>
        <strain evidence="2">ATCC 25104 / DSM 625 / JCM 10724 / NBRC 103206 / NCIMB 11243 / YT-1</strain>
    </source>
</reference>
<evidence type="ECO:0000313" key="2">
    <source>
        <dbReference type="Proteomes" id="UP000037685"/>
    </source>
</evidence>
<proteinExistence type="predicted"/>
<dbReference type="RefSeq" id="WP_053768325.1">
    <property type="nucleotide sequence ID" value="NZ_LHCI01000106.1"/>
</dbReference>
<protein>
    <submittedName>
        <fullName evidence="1">Uncharacterized protein</fullName>
    </submittedName>
</protein>
<organism evidence="1 2">
    <name type="scientific">Thermus aquaticus</name>
    <dbReference type="NCBI Taxonomy" id="271"/>
    <lineage>
        <taxon>Bacteria</taxon>
        <taxon>Thermotogati</taxon>
        <taxon>Deinococcota</taxon>
        <taxon>Deinococci</taxon>
        <taxon>Thermales</taxon>
        <taxon>Thermaceae</taxon>
        <taxon>Thermus</taxon>
    </lineage>
</organism>
<gene>
    <name evidence="1" type="ORF">BVI061214_02052</name>
</gene>
<evidence type="ECO:0000313" key="1">
    <source>
        <dbReference type="EMBL" id="KOX90854.1"/>
    </source>
</evidence>
<sequence length="64" mass="6972">MSAPIGFSSQGLRGVIARDFALLAILGVDSLDGVNWFYDKAWFIAEATSPDLVQALLEETKCPR</sequence>
<accession>A0A0N0BMC9</accession>
<dbReference type="AlphaFoldDB" id="A0A0N0BMC9"/>
<dbReference type="EMBL" id="LHCI01000106">
    <property type="protein sequence ID" value="KOX90854.1"/>
    <property type="molecule type" value="Genomic_DNA"/>
</dbReference>
<comment type="caution">
    <text evidence="1">The sequence shown here is derived from an EMBL/GenBank/DDBJ whole genome shotgun (WGS) entry which is preliminary data.</text>
</comment>
<dbReference type="PATRIC" id="fig|271.14.peg.2130"/>
<name>A0A0N0BMC9_THEAQ</name>
<dbReference type="Proteomes" id="UP000037685">
    <property type="component" value="Unassembled WGS sequence"/>
</dbReference>